<evidence type="ECO:0000313" key="1">
    <source>
        <dbReference type="EMBL" id="KAH1897512.1"/>
    </source>
</evidence>
<evidence type="ECO:0000313" key="2">
    <source>
        <dbReference type="Proteomes" id="UP000813423"/>
    </source>
</evidence>
<dbReference type="EMBL" id="JAIBSC010000106">
    <property type="protein sequence ID" value="KAH1897512.1"/>
    <property type="molecule type" value="Genomic_DNA"/>
</dbReference>
<comment type="caution">
    <text evidence="1">The sequence shown here is derived from an EMBL/GenBank/DDBJ whole genome shotgun (WGS) entry which is preliminary data.</text>
</comment>
<proteinExistence type="predicted"/>
<name>A0A9P8N7Z6_ASPFM</name>
<dbReference type="PANTHER" id="PTHR37540">
    <property type="entry name" value="TRANSCRIPTION FACTOR (ACR-2), PUTATIVE-RELATED-RELATED"/>
    <property type="match status" value="1"/>
</dbReference>
<accession>A0A9P8N7Z6</accession>
<sequence length="343" mass="38418">MPQSPQDRNSPNHLSISYHSFFIAQIVGFLSAARYVPQLSKAIDSPSEASSMFVRYIFIDQACFHCAVATSILCLNDLVTRKEGILQAMSHISHTFRLINQRLSGQEAISDTTMAVIVSMAQYERHQNEYQRGFVHVQALRRMVQLQGGLLQVTKSNHILVQKMLRVDLEYALQLGSSTLFSLEDAIETNRIIHEIYGDKRQNHACYSKPYRSPLLGSLRRDIQDVFFEVTSLASMLNDANNGVGPKLKSCVFHSDLLVLGYRLGNMYTLGMKQAPVALISCHSPMKKRTTAVLSSPSIFFETLGEALPKLCWCVAAQVSLAKSRTDQIQHNSGAIHRQQSAR</sequence>
<protein>
    <submittedName>
        <fullName evidence="1">Uncharacterized protein</fullName>
    </submittedName>
</protein>
<reference evidence="1" key="1">
    <citation type="submission" date="2021-08" db="EMBL/GenBank/DDBJ databases">
        <title>Global Aspergillus fumigatus from environmental and clinical sources.</title>
        <authorList>
            <person name="Barber A."/>
            <person name="Sae-Ong T."/>
        </authorList>
    </citation>
    <scope>NUCLEOTIDE SEQUENCE</scope>
    <source>
        <strain evidence="1">NRZ-2016-071</strain>
    </source>
</reference>
<dbReference type="AlphaFoldDB" id="A0A9P8N7Z6"/>
<dbReference type="Proteomes" id="UP000813423">
    <property type="component" value="Unassembled WGS sequence"/>
</dbReference>
<organism evidence="1 2">
    <name type="scientific">Aspergillus fumigatus</name>
    <name type="common">Neosartorya fumigata</name>
    <dbReference type="NCBI Taxonomy" id="746128"/>
    <lineage>
        <taxon>Eukaryota</taxon>
        <taxon>Fungi</taxon>
        <taxon>Dikarya</taxon>
        <taxon>Ascomycota</taxon>
        <taxon>Pezizomycotina</taxon>
        <taxon>Eurotiomycetes</taxon>
        <taxon>Eurotiomycetidae</taxon>
        <taxon>Eurotiales</taxon>
        <taxon>Aspergillaceae</taxon>
        <taxon>Aspergillus</taxon>
        <taxon>Aspergillus subgen. Fumigati</taxon>
    </lineage>
</organism>
<dbReference type="PANTHER" id="PTHR37540:SF9">
    <property type="entry name" value="ZN(2)-C6 FUNGAL-TYPE DOMAIN-CONTAINING PROTEIN"/>
    <property type="match status" value="1"/>
</dbReference>
<gene>
    <name evidence="1" type="ORF">KXV57_000674</name>
</gene>